<organism evidence="3 4">
    <name type="scientific">Cylindrodendrum hubeiense</name>
    <dbReference type="NCBI Taxonomy" id="595255"/>
    <lineage>
        <taxon>Eukaryota</taxon>
        <taxon>Fungi</taxon>
        <taxon>Dikarya</taxon>
        <taxon>Ascomycota</taxon>
        <taxon>Pezizomycotina</taxon>
        <taxon>Sordariomycetes</taxon>
        <taxon>Hypocreomycetidae</taxon>
        <taxon>Hypocreales</taxon>
        <taxon>Nectriaceae</taxon>
        <taxon>Cylindrodendrum</taxon>
    </lineage>
</organism>
<dbReference type="InterPro" id="IPR029058">
    <property type="entry name" value="AB_hydrolase_fold"/>
</dbReference>
<proteinExistence type="predicted"/>
<sequence>MLTIEETRALSEVHPEFKPIIESESSMLGSWAMDTDIHAMRDMIAYMREMRPKPDPKSLPYLTEELKIPLRDGFEVNARVYKPRDIPADGCPGFVVFHGGGFVCGDLETEAYLCAHFTSLGGIAVNIDYRHAPEHVFPQAIHDAFDATKWQTAENVENLGINPKKGFLIGGESSGADIVLAVSHLCRDDKMSPPLTGVFAPIPSGANESTIPEQYRKHFFSKEQNANAPLFSTESLNFVHANYQPDEKSPLAWPVAFPDHGGIPKTYFQVCGLDPVRDCGLVLEQVYRDAGIPTKLDVYAGLPHGFWAMFPELTVTKKRTSDTIEAPKGSACWRPHPTEPELWGFPHILGETDGTQRSMQHTEAALAPVNRDDRGRAALWRFLMAPLSSPSQSCPPVDWLFSAPSGPISQRCPGHFNTTTPNLASGRVDARQLSSPTRLPGHFWGISWFRLGSRTLQSPSPSGLAALWMVRFNAQSKRSKRSKRPKPSPTA</sequence>
<keyword evidence="1" id="KW-0378">Hydrolase</keyword>
<keyword evidence="4" id="KW-1185">Reference proteome</keyword>
<dbReference type="OrthoDB" id="408631at2759"/>
<reference evidence="3" key="1">
    <citation type="submission" date="2020-03" db="EMBL/GenBank/DDBJ databases">
        <title>Draft Genome Sequence of Cylindrodendrum hubeiense.</title>
        <authorList>
            <person name="Buettner E."/>
            <person name="Kellner H."/>
        </authorList>
    </citation>
    <scope>NUCLEOTIDE SEQUENCE</scope>
    <source>
        <strain evidence="3">IHI 201604</strain>
    </source>
</reference>
<evidence type="ECO:0000256" key="1">
    <source>
        <dbReference type="ARBA" id="ARBA00022801"/>
    </source>
</evidence>
<dbReference type="GO" id="GO:0016787">
    <property type="term" value="F:hydrolase activity"/>
    <property type="evidence" value="ECO:0007669"/>
    <property type="project" value="UniProtKB-KW"/>
</dbReference>
<gene>
    <name evidence="3" type="ORF">G7Z17_g10969</name>
</gene>
<dbReference type="InterPro" id="IPR013094">
    <property type="entry name" value="AB_hydrolase_3"/>
</dbReference>
<dbReference type="Pfam" id="PF07859">
    <property type="entry name" value="Abhydrolase_3"/>
    <property type="match status" value="1"/>
</dbReference>
<feature type="domain" description="Alpha/beta hydrolase fold-3" evidence="2">
    <location>
        <begin position="95"/>
        <end position="307"/>
    </location>
</feature>
<name>A0A9P5H627_9HYPO</name>
<evidence type="ECO:0000259" key="2">
    <source>
        <dbReference type="Pfam" id="PF07859"/>
    </source>
</evidence>
<accession>A0A9P5H627</accession>
<protein>
    <recommendedName>
        <fullName evidence="2">Alpha/beta hydrolase fold-3 domain-containing protein</fullName>
    </recommendedName>
</protein>
<dbReference type="EMBL" id="JAANBB010000387">
    <property type="protein sequence ID" value="KAF7543144.1"/>
    <property type="molecule type" value="Genomic_DNA"/>
</dbReference>
<evidence type="ECO:0000313" key="4">
    <source>
        <dbReference type="Proteomes" id="UP000722485"/>
    </source>
</evidence>
<dbReference type="AlphaFoldDB" id="A0A9P5H627"/>
<dbReference type="Proteomes" id="UP000722485">
    <property type="component" value="Unassembled WGS sequence"/>
</dbReference>
<dbReference type="PANTHER" id="PTHR48081">
    <property type="entry name" value="AB HYDROLASE SUPERFAMILY PROTEIN C4A8.06C"/>
    <property type="match status" value="1"/>
</dbReference>
<evidence type="ECO:0000313" key="3">
    <source>
        <dbReference type="EMBL" id="KAF7543144.1"/>
    </source>
</evidence>
<dbReference type="PANTHER" id="PTHR48081:SF8">
    <property type="entry name" value="ALPHA_BETA HYDROLASE FOLD-3 DOMAIN-CONTAINING PROTEIN-RELATED"/>
    <property type="match status" value="1"/>
</dbReference>
<dbReference type="Gene3D" id="3.40.50.1820">
    <property type="entry name" value="alpha/beta hydrolase"/>
    <property type="match status" value="1"/>
</dbReference>
<dbReference type="SUPFAM" id="SSF53474">
    <property type="entry name" value="alpha/beta-Hydrolases"/>
    <property type="match status" value="1"/>
</dbReference>
<dbReference type="InterPro" id="IPR050300">
    <property type="entry name" value="GDXG_lipolytic_enzyme"/>
</dbReference>
<comment type="caution">
    <text evidence="3">The sequence shown here is derived from an EMBL/GenBank/DDBJ whole genome shotgun (WGS) entry which is preliminary data.</text>
</comment>